<keyword evidence="3" id="KW-0805">Transcription regulation</keyword>
<feature type="domain" description="Myb-like" evidence="8">
    <location>
        <begin position="19"/>
        <end position="62"/>
    </location>
</feature>
<dbReference type="PANTHER" id="PTHR45614:SF221">
    <property type="entry name" value="MYB DOMAIN PROTEIN 110"/>
    <property type="match status" value="1"/>
</dbReference>
<dbReference type="AlphaFoldDB" id="A0ABD1L4F0"/>
<feature type="compositionally biased region" description="Basic and acidic residues" evidence="7">
    <location>
        <begin position="217"/>
        <end position="227"/>
    </location>
</feature>
<dbReference type="InterPro" id="IPR009057">
    <property type="entry name" value="Homeodomain-like_sf"/>
</dbReference>
<dbReference type="SUPFAM" id="SSF46689">
    <property type="entry name" value="Homeodomain-like"/>
    <property type="match status" value="1"/>
</dbReference>
<keyword evidence="11" id="KW-1185">Reference proteome</keyword>
<evidence type="ECO:0000313" key="11">
    <source>
        <dbReference type="Proteomes" id="UP001603857"/>
    </source>
</evidence>
<evidence type="ECO:0000256" key="3">
    <source>
        <dbReference type="ARBA" id="ARBA00023015"/>
    </source>
</evidence>
<feature type="domain" description="Myb-like" evidence="8">
    <location>
        <begin position="63"/>
        <end position="113"/>
    </location>
</feature>
<dbReference type="EMBL" id="JBGMDY010000011">
    <property type="protein sequence ID" value="KAL2318374.1"/>
    <property type="molecule type" value="Genomic_DNA"/>
</dbReference>
<proteinExistence type="predicted"/>
<dbReference type="GO" id="GO:0005634">
    <property type="term" value="C:nucleus"/>
    <property type="evidence" value="ECO:0007669"/>
    <property type="project" value="UniProtKB-SubCell"/>
</dbReference>
<reference evidence="10 11" key="1">
    <citation type="submission" date="2024-08" db="EMBL/GenBank/DDBJ databases">
        <title>Insights into the chromosomal genome structure of Flemingia macrophylla.</title>
        <authorList>
            <person name="Ding Y."/>
            <person name="Zhao Y."/>
            <person name="Bi W."/>
            <person name="Wu M."/>
            <person name="Zhao G."/>
            <person name="Gong Y."/>
            <person name="Li W."/>
            <person name="Zhang P."/>
        </authorList>
    </citation>
    <scope>NUCLEOTIDE SEQUENCE [LARGE SCALE GENOMIC DNA]</scope>
    <source>
        <strain evidence="10">DYQJB</strain>
        <tissue evidence="10">Leaf</tissue>
    </source>
</reference>
<dbReference type="PANTHER" id="PTHR45614">
    <property type="entry name" value="MYB PROTEIN-RELATED"/>
    <property type="match status" value="1"/>
</dbReference>
<dbReference type="InterPro" id="IPR050560">
    <property type="entry name" value="MYB_TF"/>
</dbReference>
<keyword evidence="6" id="KW-0539">Nucleus</keyword>
<evidence type="ECO:0000313" key="10">
    <source>
        <dbReference type="EMBL" id="KAL2318374.1"/>
    </source>
</evidence>
<accession>A0ABD1L4F0</accession>
<evidence type="ECO:0000259" key="9">
    <source>
        <dbReference type="PROSITE" id="PS51294"/>
    </source>
</evidence>
<keyword evidence="2" id="KW-0677">Repeat</keyword>
<dbReference type="FunFam" id="1.10.10.60:FF:000060">
    <property type="entry name" value="MYB transcription factor"/>
    <property type="match status" value="1"/>
</dbReference>
<comment type="subcellular location">
    <subcellularLocation>
        <location evidence="1">Nucleus</location>
    </subcellularLocation>
</comment>
<comment type="caution">
    <text evidence="10">The sequence shown here is derived from an EMBL/GenBank/DDBJ whole genome shotgun (WGS) entry which is preliminary data.</text>
</comment>
<dbReference type="Gene3D" id="1.10.10.60">
    <property type="entry name" value="Homeodomain-like"/>
    <property type="match status" value="2"/>
</dbReference>
<evidence type="ECO:0000256" key="6">
    <source>
        <dbReference type="ARBA" id="ARBA00023242"/>
    </source>
</evidence>
<dbReference type="PROSITE" id="PS51294">
    <property type="entry name" value="HTH_MYB"/>
    <property type="match status" value="2"/>
</dbReference>
<keyword evidence="4" id="KW-0238">DNA-binding</keyword>
<dbReference type="GO" id="GO:0003677">
    <property type="term" value="F:DNA binding"/>
    <property type="evidence" value="ECO:0007669"/>
    <property type="project" value="UniProtKB-KW"/>
</dbReference>
<dbReference type="InterPro" id="IPR001005">
    <property type="entry name" value="SANT/Myb"/>
</dbReference>
<dbReference type="CDD" id="cd00167">
    <property type="entry name" value="SANT"/>
    <property type="match status" value="2"/>
</dbReference>
<dbReference type="Pfam" id="PF13921">
    <property type="entry name" value="Myb_DNA-bind_6"/>
    <property type="match status" value="1"/>
</dbReference>
<evidence type="ECO:0000256" key="5">
    <source>
        <dbReference type="ARBA" id="ARBA00023163"/>
    </source>
</evidence>
<sequence length="242" mass="27854">MAAASECIESEYRRRVHHWKEHEDEKLRQLVQEHGPREWNLISEQLEGRTGKSCRLRWVNHLDPKLNRNPFTKEEEERLLEAYEHYGAKWASIAKHFPGRTDNFVKNGWHVTVARRRKEEGRMRSFQDHKNRSRASSSRNNNGTGALAKPRQLPLFVPRSELQREVMRSPNRLLNSANFESVPSLSHTLPLVGSYGSGQRVNAFSEFRASSSSEKGQPCEKSNDGGRNKTPFFDFLGVGGDQ</sequence>
<evidence type="ECO:0000256" key="7">
    <source>
        <dbReference type="SAM" id="MobiDB-lite"/>
    </source>
</evidence>
<organism evidence="10 11">
    <name type="scientific">Flemingia macrophylla</name>
    <dbReference type="NCBI Taxonomy" id="520843"/>
    <lineage>
        <taxon>Eukaryota</taxon>
        <taxon>Viridiplantae</taxon>
        <taxon>Streptophyta</taxon>
        <taxon>Embryophyta</taxon>
        <taxon>Tracheophyta</taxon>
        <taxon>Spermatophyta</taxon>
        <taxon>Magnoliopsida</taxon>
        <taxon>eudicotyledons</taxon>
        <taxon>Gunneridae</taxon>
        <taxon>Pentapetalae</taxon>
        <taxon>rosids</taxon>
        <taxon>fabids</taxon>
        <taxon>Fabales</taxon>
        <taxon>Fabaceae</taxon>
        <taxon>Papilionoideae</taxon>
        <taxon>50 kb inversion clade</taxon>
        <taxon>NPAAA clade</taxon>
        <taxon>indigoferoid/millettioid clade</taxon>
        <taxon>Phaseoleae</taxon>
        <taxon>Flemingia</taxon>
    </lineage>
</organism>
<evidence type="ECO:0000256" key="1">
    <source>
        <dbReference type="ARBA" id="ARBA00004123"/>
    </source>
</evidence>
<feature type="domain" description="HTH myb-type" evidence="9">
    <location>
        <begin position="67"/>
        <end position="117"/>
    </location>
</feature>
<feature type="region of interest" description="Disordered" evidence="7">
    <location>
        <begin position="120"/>
        <end position="153"/>
    </location>
</feature>
<gene>
    <name evidence="10" type="ORF">Fmac_032250</name>
</gene>
<protein>
    <submittedName>
        <fullName evidence="10">Uncharacterized protein</fullName>
    </submittedName>
</protein>
<evidence type="ECO:0000259" key="8">
    <source>
        <dbReference type="PROSITE" id="PS50090"/>
    </source>
</evidence>
<dbReference type="Proteomes" id="UP001603857">
    <property type="component" value="Unassembled WGS sequence"/>
</dbReference>
<evidence type="ECO:0000256" key="2">
    <source>
        <dbReference type="ARBA" id="ARBA00022737"/>
    </source>
</evidence>
<keyword evidence="5" id="KW-0804">Transcription</keyword>
<dbReference type="SMART" id="SM00717">
    <property type="entry name" value="SANT"/>
    <property type="match status" value="2"/>
</dbReference>
<feature type="compositionally biased region" description="Basic and acidic residues" evidence="7">
    <location>
        <begin position="120"/>
        <end position="130"/>
    </location>
</feature>
<dbReference type="InterPro" id="IPR017930">
    <property type="entry name" value="Myb_dom"/>
</dbReference>
<feature type="domain" description="HTH myb-type" evidence="9">
    <location>
        <begin position="19"/>
        <end position="66"/>
    </location>
</feature>
<evidence type="ECO:0000256" key="4">
    <source>
        <dbReference type="ARBA" id="ARBA00023125"/>
    </source>
</evidence>
<dbReference type="PROSITE" id="PS50090">
    <property type="entry name" value="MYB_LIKE"/>
    <property type="match status" value="2"/>
</dbReference>
<feature type="region of interest" description="Disordered" evidence="7">
    <location>
        <begin position="206"/>
        <end position="242"/>
    </location>
</feature>
<name>A0ABD1L4F0_9FABA</name>